<evidence type="ECO:0000256" key="8">
    <source>
        <dbReference type="RuleBase" id="RU361169"/>
    </source>
</evidence>
<keyword evidence="6 8" id="KW-0326">Glycosidase</keyword>
<dbReference type="GO" id="GO:0004650">
    <property type="term" value="F:polygalacturonase activity"/>
    <property type="evidence" value="ECO:0007669"/>
    <property type="project" value="InterPro"/>
</dbReference>
<organism evidence="11">
    <name type="scientific">Ananas comosus var. bracteatus</name>
    <name type="common">red pineapple</name>
    <dbReference type="NCBI Taxonomy" id="296719"/>
    <lineage>
        <taxon>Eukaryota</taxon>
        <taxon>Viridiplantae</taxon>
        <taxon>Streptophyta</taxon>
        <taxon>Embryophyta</taxon>
        <taxon>Tracheophyta</taxon>
        <taxon>Spermatophyta</taxon>
        <taxon>Magnoliopsida</taxon>
        <taxon>Liliopsida</taxon>
        <taxon>Poales</taxon>
        <taxon>Bromeliaceae</taxon>
        <taxon>Bromelioideae</taxon>
        <taxon>Ananas</taxon>
    </lineage>
</organism>
<accession>A0A6V7PCU7</accession>
<dbReference type="InterPro" id="IPR000743">
    <property type="entry name" value="Glyco_hydro_28"/>
</dbReference>
<dbReference type="InterPro" id="IPR012334">
    <property type="entry name" value="Pectin_lyas_fold"/>
</dbReference>
<feature type="compositionally biased region" description="Basic residues" evidence="9">
    <location>
        <begin position="30"/>
        <end position="39"/>
    </location>
</feature>
<evidence type="ECO:0008006" key="12">
    <source>
        <dbReference type="Google" id="ProtNLM"/>
    </source>
</evidence>
<feature type="chain" id="PRO_5027989202" description="Polygalacturonase" evidence="10">
    <location>
        <begin position="27"/>
        <end position="195"/>
    </location>
</feature>
<evidence type="ECO:0000256" key="5">
    <source>
        <dbReference type="ARBA" id="ARBA00022801"/>
    </source>
</evidence>
<dbReference type="GO" id="GO:0005975">
    <property type="term" value="P:carbohydrate metabolic process"/>
    <property type="evidence" value="ECO:0007669"/>
    <property type="project" value="InterPro"/>
</dbReference>
<keyword evidence="4" id="KW-0964">Secreted</keyword>
<proteinExistence type="inferred from homology"/>
<dbReference type="Gene3D" id="2.160.20.10">
    <property type="entry name" value="Single-stranded right-handed beta-helix, Pectin lyase-like"/>
    <property type="match status" value="1"/>
</dbReference>
<reference evidence="11" key="1">
    <citation type="submission" date="2020-07" db="EMBL/GenBank/DDBJ databases">
        <authorList>
            <person name="Lin J."/>
        </authorList>
    </citation>
    <scope>NUCLEOTIDE SEQUENCE</scope>
</reference>
<dbReference type="GO" id="GO:0071555">
    <property type="term" value="P:cell wall organization"/>
    <property type="evidence" value="ECO:0007669"/>
    <property type="project" value="UniProtKB-KW"/>
</dbReference>
<feature type="signal peptide" evidence="10">
    <location>
        <begin position="1"/>
        <end position="26"/>
    </location>
</feature>
<keyword evidence="7" id="KW-0961">Cell wall biogenesis/degradation</keyword>
<comment type="similarity">
    <text evidence="2 8">Belongs to the glycosyl hydrolase 28 family.</text>
</comment>
<evidence type="ECO:0000256" key="9">
    <source>
        <dbReference type="SAM" id="MobiDB-lite"/>
    </source>
</evidence>
<evidence type="ECO:0000256" key="10">
    <source>
        <dbReference type="SAM" id="SignalP"/>
    </source>
</evidence>
<keyword evidence="3" id="KW-0134">Cell wall</keyword>
<keyword evidence="10" id="KW-0732">Signal</keyword>
<dbReference type="Pfam" id="PF00295">
    <property type="entry name" value="Glyco_hydro_28"/>
    <property type="match status" value="1"/>
</dbReference>
<dbReference type="SUPFAM" id="SSF51126">
    <property type="entry name" value="Pectin lyase-like"/>
    <property type="match status" value="1"/>
</dbReference>
<sequence>MHSFRAFFLFWTLVALLLLASQGSNARTHFHKKQNKIRHRDNGGPAFESPVPSSPRTNPPPNDTSTYEANSSSDGCIYDVRSFGAVGDGSTDDTEAFRSAWKEVCSVESATLLVPSDGVFMITSTIFSGPCQPGIVFQSDSKRQWLVFYNLDGVTFQGEGTIEGNGEEWWNLPANHTEGQMDPHCAALATALRYE</sequence>
<gene>
    <name evidence="11" type="ORF">CB5_LOCUS11876</name>
</gene>
<dbReference type="EMBL" id="LR862147">
    <property type="protein sequence ID" value="CAD1828665.1"/>
    <property type="molecule type" value="Genomic_DNA"/>
</dbReference>
<dbReference type="InterPro" id="IPR011050">
    <property type="entry name" value="Pectin_lyase_fold/virulence"/>
</dbReference>
<comment type="subcellular location">
    <subcellularLocation>
        <location evidence="1">Secreted</location>
        <location evidence="1">Cell wall</location>
    </subcellularLocation>
</comment>
<evidence type="ECO:0000313" key="11">
    <source>
        <dbReference type="EMBL" id="CAD1828665.1"/>
    </source>
</evidence>
<dbReference type="PANTHER" id="PTHR31375">
    <property type="match status" value="1"/>
</dbReference>
<protein>
    <recommendedName>
        <fullName evidence="12">Polygalacturonase</fullName>
    </recommendedName>
</protein>
<feature type="region of interest" description="Disordered" evidence="9">
    <location>
        <begin position="30"/>
        <end position="73"/>
    </location>
</feature>
<evidence type="ECO:0000256" key="2">
    <source>
        <dbReference type="ARBA" id="ARBA00008834"/>
    </source>
</evidence>
<evidence type="ECO:0000256" key="4">
    <source>
        <dbReference type="ARBA" id="ARBA00022525"/>
    </source>
</evidence>
<evidence type="ECO:0000256" key="1">
    <source>
        <dbReference type="ARBA" id="ARBA00004191"/>
    </source>
</evidence>
<evidence type="ECO:0000256" key="3">
    <source>
        <dbReference type="ARBA" id="ARBA00022512"/>
    </source>
</evidence>
<name>A0A6V7PCU7_ANACO</name>
<evidence type="ECO:0000256" key="6">
    <source>
        <dbReference type="ARBA" id="ARBA00023295"/>
    </source>
</evidence>
<dbReference type="AlphaFoldDB" id="A0A6V7PCU7"/>
<evidence type="ECO:0000256" key="7">
    <source>
        <dbReference type="ARBA" id="ARBA00023316"/>
    </source>
</evidence>
<keyword evidence="5 8" id="KW-0378">Hydrolase</keyword>